<feature type="domain" description="DUF4123" evidence="2">
    <location>
        <begin position="5"/>
        <end position="121"/>
    </location>
</feature>
<dbReference type="EMBL" id="BAABGY010000016">
    <property type="protein sequence ID" value="GAA4343211.1"/>
    <property type="molecule type" value="Genomic_DNA"/>
</dbReference>
<dbReference type="Pfam" id="PF13503">
    <property type="entry name" value="DUF4123"/>
    <property type="match status" value="1"/>
</dbReference>
<name>A0ABP8HRG7_9BACT</name>
<dbReference type="RefSeq" id="WP_345258069.1">
    <property type="nucleotide sequence ID" value="NZ_BAABGY010000016.1"/>
</dbReference>
<reference evidence="4" key="1">
    <citation type="journal article" date="2019" name="Int. J. Syst. Evol. Microbiol.">
        <title>The Global Catalogue of Microorganisms (GCM) 10K type strain sequencing project: providing services to taxonomists for standard genome sequencing and annotation.</title>
        <authorList>
            <consortium name="The Broad Institute Genomics Platform"/>
            <consortium name="The Broad Institute Genome Sequencing Center for Infectious Disease"/>
            <person name="Wu L."/>
            <person name="Ma J."/>
        </authorList>
    </citation>
    <scope>NUCLEOTIDE SEQUENCE [LARGE SCALE GENOMIC DNA]</scope>
    <source>
        <strain evidence="4">JCM 17919</strain>
    </source>
</reference>
<feature type="region of interest" description="Disordered" evidence="1">
    <location>
        <begin position="166"/>
        <end position="210"/>
    </location>
</feature>
<evidence type="ECO:0000313" key="4">
    <source>
        <dbReference type="Proteomes" id="UP001501725"/>
    </source>
</evidence>
<organism evidence="3 4">
    <name type="scientific">Flaviaesturariibacter amylovorans</name>
    <dbReference type="NCBI Taxonomy" id="1084520"/>
    <lineage>
        <taxon>Bacteria</taxon>
        <taxon>Pseudomonadati</taxon>
        <taxon>Bacteroidota</taxon>
        <taxon>Chitinophagia</taxon>
        <taxon>Chitinophagales</taxon>
        <taxon>Chitinophagaceae</taxon>
        <taxon>Flaviaestuariibacter</taxon>
    </lineage>
</organism>
<dbReference type="InterPro" id="IPR025391">
    <property type="entry name" value="DUF4123"/>
</dbReference>
<evidence type="ECO:0000259" key="2">
    <source>
        <dbReference type="Pfam" id="PF13503"/>
    </source>
</evidence>
<comment type="caution">
    <text evidence="3">The sequence shown here is derived from an EMBL/GenBank/DDBJ whole genome shotgun (WGS) entry which is preliminary data.</text>
</comment>
<proteinExistence type="predicted"/>
<protein>
    <recommendedName>
        <fullName evidence="2">DUF4123 domain-containing protein</fullName>
    </recommendedName>
</protein>
<sequence>MKTVLLLDAARMDAHFETASSFTLQRFSLYAHPKNDLLHSVAPWIFEYPGPPAFAEFFRTEGWGQSWGVLVGSGADINELHRHFRRFLTVRLEDGEELYFRFYDPRVLRVFLPTCSPAQLQEFFGPVGTFIVEDEDPQFALLYRLQRGVLHTERRSAADVLQEPKTAMAGAQPGSSVAAPTPTAATPAVPELPHAELPKKPAPPKWRMFD</sequence>
<feature type="compositionally biased region" description="Low complexity" evidence="1">
    <location>
        <begin position="178"/>
        <end position="188"/>
    </location>
</feature>
<evidence type="ECO:0000313" key="3">
    <source>
        <dbReference type="EMBL" id="GAA4343211.1"/>
    </source>
</evidence>
<accession>A0ABP8HRG7</accession>
<evidence type="ECO:0000256" key="1">
    <source>
        <dbReference type="SAM" id="MobiDB-lite"/>
    </source>
</evidence>
<dbReference type="Proteomes" id="UP001501725">
    <property type="component" value="Unassembled WGS sequence"/>
</dbReference>
<keyword evidence="4" id="KW-1185">Reference proteome</keyword>
<gene>
    <name evidence="3" type="ORF">GCM10023184_43400</name>
</gene>